<keyword evidence="2" id="KW-1185">Reference proteome</keyword>
<dbReference type="EMBL" id="JBHTEY010000004">
    <property type="protein sequence ID" value="MFC7615170.1"/>
    <property type="molecule type" value="Genomic_DNA"/>
</dbReference>
<accession>A0ABW2TN22</accession>
<proteinExistence type="predicted"/>
<comment type="caution">
    <text evidence="1">The sequence shown here is derived from an EMBL/GenBank/DDBJ whole genome shotgun (WGS) entry which is preliminary data.</text>
</comment>
<evidence type="ECO:0000313" key="2">
    <source>
        <dbReference type="Proteomes" id="UP001596512"/>
    </source>
</evidence>
<name>A0ABW2TN22_9PSEU</name>
<reference evidence="2" key="1">
    <citation type="journal article" date="2019" name="Int. J. Syst. Evol. Microbiol.">
        <title>The Global Catalogue of Microorganisms (GCM) 10K type strain sequencing project: providing services to taxonomists for standard genome sequencing and annotation.</title>
        <authorList>
            <consortium name="The Broad Institute Genomics Platform"/>
            <consortium name="The Broad Institute Genome Sequencing Center for Infectious Disease"/>
            <person name="Wu L."/>
            <person name="Ma J."/>
        </authorList>
    </citation>
    <scope>NUCLEOTIDE SEQUENCE [LARGE SCALE GENOMIC DNA]</scope>
    <source>
        <strain evidence="2">JCM 17695</strain>
    </source>
</reference>
<evidence type="ECO:0000313" key="1">
    <source>
        <dbReference type="EMBL" id="MFC7615170.1"/>
    </source>
</evidence>
<organism evidence="1 2">
    <name type="scientific">Actinokineospora soli</name>
    <dbReference type="NCBI Taxonomy" id="1048753"/>
    <lineage>
        <taxon>Bacteria</taxon>
        <taxon>Bacillati</taxon>
        <taxon>Actinomycetota</taxon>
        <taxon>Actinomycetes</taxon>
        <taxon>Pseudonocardiales</taxon>
        <taxon>Pseudonocardiaceae</taxon>
        <taxon>Actinokineospora</taxon>
    </lineage>
</organism>
<sequence>MADQAWARFTTGLHRALEGQAFRQVPLTELVATPLRLPGVGAEVDAALRVVANDDNWVEITRQLVQLRTRAFIGLHLRRDEYDLEVVPIYAWSGGLTFTTVDEHLDWVHTVITRIQRALADFTLDERHSAVLDQALTRLQAPVRSIVEIIIDINRATMPNTTMLAVDSDGLDPALAARFDQAPHQRSSTNPLVIGNRPVSFGALVDGRTGSVHGHNDWFSLDLPELGRGLRFLAAHG</sequence>
<gene>
    <name evidence="1" type="ORF">ACFQV2_18295</name>
</gene>
<protein>
    <submittedName>
        <fullName evidence="1">Uncharacterized protein</fullName>
    </submittedName>
</protein>
<dbReference type="Proteomes" id="UP001596512">
    <property type="component" value="Unassembled WGS sequence"/>
</dbReference>